<dbReference type="Pfam" id="PF20102">
    <property type="entry name" value="DUF6492"/>
    <property type="match status" value="1"/>
</dbReference>
<dbReference type="Proteomes" id="UP000229401">
    <property type="component" value="Unassembled WGS sequence"/>
</dbReference>
<protein>
    <recommendedName>
        <fullName evidence="3">Nucleotide-diphospho-sugar transferase domain-containing protein</fullName>
    </recommendedName>
</protein>
<organism evidence="1 2">
    <name type="scientific">Candidatus Roizmanbacteria bacterium CG_4_10_14_0_8_um_filter_33_9</name>
    <dbReference type="NCBI Taxonomy" id="1974826"/>
    <lineage>
        <taxon>Bacteria</taxon>
        <taxon>Candidatus Roizmaniibacteriota</taxon>
    </lineage>
</organism>
<proteinExistence type="predicted"/>
<reference evidence="2" key="1">
    <citation type="submission" date="2017-09" db="EMBL/GenBank/DDBJ databases">
        <title>Depth-based differentiation of microbial function through sediment-hosted aquifers and enrichment of novel symbionts in the deep terrestrial subsurface.</title>
        <authorList>
            <person name="Probst A.J."/>
            <person name="Ladd B."/>
            <person name="Jarett J.K."/>
            <person name="Geller-Mcgrath D.E."/>
            <person name="Sieber C.M.K."/>
            <person name="Emerson J.B."/>
            <person name="Anantharaman K."/>
            <person name="Thomas B.C."/>
            <person name="Malmstrom R."/>
            <person name="Stieglmeier M."/>
            <person name="Klingl A."/>
            <person name="Woyke T."/>
            <person name="Ryan C.M."/>
            <person name="Banfield J.F."/>
        </authorList>
    </citation>
    <scope>NUCLEOTIDE SEQUENCE [LARGE SCALE GENOMIC DNA]</scope>
</reference>
<comment type="caution">
    <text evidence="1">The sequence shown here is derived from an EMBL/GenBank/DDBJ whole genome shotgun (WGS) entry which is preliminary data.</text>
</comment>
<evidence type="ECO:0000313" key="1">
    <source>
        <dbReference type="EMBL" id="PIY71507.1"/>
    </source>
</evidence>
<evidence type="ECO:0000313" key="2">
    <source>
        <dbReference type="Proteomes" id="UP000229401"/>
    </source>
</evidence>
<dbReference type="EMBL" id="PFLI01000195">
    <property type="protein sequence ID" value="PIY71507.1"/>
    <property type="molecule type" value="Genomic_DNA"/>
</dbReference>
<name>A0A2M7QGP1_9BACT</name>
<accession>A0A2M7QGP1</accession>
<dbReference type="InterPro" id="IPR045499">
    <property type="entry name" value="DUF6492"/>
</dbReference>
<evidence type="ECO:0008006" key="3">
    <source>
        <dbReference type="Google" id="ProtNLM"/>
    </source>
</evidence>
<dbReference type="AlphaFoldDB" id="A0A2M7QGP1"/>
<feature type="non-terminal residue" evidence="1">
    <location>
        <position position="1"/>
    </location>
</feature>
<gene>
    <name evidence="1" type="ORF">COY87_05845</name>
</gene>
<sequence>ITSLIFSTSFKYFLFHPYLYIIFKLKILFLKYKREAETNTRDNTKIDIFIPCGLKDIPTLSLTIQSIQKHVMHTINMVYIVSPDNEKVRQIAKQNNAVWIDEKSIAPIDITSITYTTYNHVDRSSWLYQQLIKLSCTRLSKNRFILVQDADTILIRNQKYIENEHIVINCSSNLPHIPYFNTYYKLLRKQILPIYNTTSHSACIDRKVLEELKNKLEKYHSLPWYRVIINYINKNEFSYISDYELYGQYLIHNKDNKIILKHWKNNALPRSLISNLDFLEKQYDNYFKSISFHSYLT</sequence>